<feature type="region of interest" description="Disordered" evidence="1">
    <location>
        <begin position="1"/>
        <end position="50"/>
    </location>
</feature>
<gene>
    <name evidence="2" type="ORF">WISP_94038</name>
</gene>
<accession>A0ABQ9D6K2</accession>
<evidence type="ECO:0000313" key="3">
    <source>
        <dbReference type="Proteomes" id="UP001145742"/>
    </source>
</evidence>
<comment type="caution">
    <text evidence="2">The sequence shown here is derived from an EMBL/GenBank/DDBJ whole genome shotgun (WGS) entry which is preliminary data.</text>
</comment>
<dbReference type="Proteomes" id="UP001145742">
    <property type="component" value="Unassembled WGS sequence"/>
</dbReference>
<evidence type="ECO:0000256" key="1">
    <source>
        <dbReference type="SAM" id="MobiDB-lite"/>
    </source>
</evidence>
<keyword evidence="3" id="KW-1185">Reference proteome</keyword>
<dbReference type="EMBL" id="WHWB01034186">
    <property type="protein sequence ID" value="KAJ7412961.1"/>
    <property type="molecule type" value="Genomic_DNA"/>
</dbReference>
<proteinExistence type="predicted"/>
<protein>
    <submittedName>
        <fullName evidence="2">Uncharacterized protein</fullName>
    </submittedName>
</protein>
<sequence length="73" mass="7612">MAERPMGSPFPAVPDPPPASGTGITPLEQRQVSQRTEKIPGINSGKAGAANLPYRVCYPTSDAASSSSGNWRV</sequence>
<evidence type="ECO:0000313" key="2">
    <source>
        <dbReference type="EMBL" id="KAJ7412961.1"/>
    </source>
</evidence>
<organism evidence="2 3">
    <name type="scientific">Willisornis vidua</name>
    <name type="common">Xingu scale-backed antbird</name>
    <dbReference type="NCBI Taxonomy" id="1566151"/>
    <lineage>
        <taxon>Eukaryota</taxon>
        <taxon>Metazoa</taxon>
        <taxon>Chordata</taxon>
        <taxon>Craniata</taxon>
        <taxon>Vertebrata</taxon>
        <taxon>Euteleostomi</taxon>
        <taxon>Archelosauria</taxon>
        <taxon>Archosauria</taxon>
        <taxon>Dinosauria</taxon>
        <taxon>Saurischia</taxon>
        <taxon>Theropoda</taxon>
        <taxon>Coelurosauria</taxon>
        <taxon>Aves</taxon>
        <taxon>Neognathae</taxon>
        <taxon>Neoaves</taxon>
        <taxon>Telluraves</taxon>
        <taxon>Australaves</taxon>
        <taxon>Passeriformes</taxon>
        <taxon>Thamnophilidae</taxon>
        <taxon>Willisornis</taxon>
    </lineage>
</organism>
<name>A0ABQ9D6K2_9PASS</name>
<reference evidence="2" key="1">
    <citation type="submission" date="2019-10" db="EMBL/GenBank/DDBJ databases">
        <authorList>
            <person name="Soares A.E.R."/>
            <person name="Aleixo A."/>
            <person name="Schneider P."/>
            <person name="Miyaki C.Y."/>
            <person name="Schneider M.P."/>
            <person name="Mello C."/>
            <person name="Vasconcelos A.T.R."/>
        </authorList>
    </citation>
    <scope>NUCLEOTIDE SEQUENCE</scope>
    <source>
        <tissue evidence="2">Muscle</tissue>
    </source>
</reference>